<evidence type="ECO:0000256" key="1">
    <source>
        <dbReference type="SAM" id="SignalP"/>
    </source>
</evidence>
<feature type="signal peptide" evidence="1">
    <location>
        <begin position="1"/>
        <end position="30"/>
    </location>
</feature>
<gene>
    <name evidence="2" type="ORF">RRG08_020694</name>
</gene>
<proteinExistence type="predicted"/>
<sequence length="267" mass="29757">MEIKIADILLPLLPGLIVLVSVSSLGVAEAETAGGFTRDQINDIVRRAFDVRVSANPSAWREEGSTAGSSNWVRPGRSKRSPFYHYTCPEQTDQSQVYRLGSDPTGYPFQPISDELFVRSLPGSDTLFQCLAREVIQPDQNPSLEAQPLLEKGNVCPQKLSQLWTYTSVVYGNQLCWVLANFQEDILFSANCSGGVPCLGCDDFFSSSFDATRKVCLPLYRTVSLWSFCPGLPQNSRIVRDRIIIPADCSCSTVQCSRNNRFPFHWK</sequence>
<protein>
    <submittedName>
        <fullName evidence="2">Uncharacterized protein</fullName>
    </submittedName>
</protein>
<name>A0AAE1D9T2_9GAST</name>
<feature type="chain" id="PRO_5042247196" evidence="1">
    <location>
        <begin position="31"/>
        <end position="267"/>
    </location>
</feature>
<dbReference type="AlphaFoldDB" id="A0AAE1D9T2"/>
<keyword evidence="3" id="KW-1185">Reference proteome</keyword>
<organism evidence="2 3">
    <name type="scientific">Elysia crispata</name>
    <name type="common">lettuce slug</name>
    <dbReference type="NCBI Taxonomy" id="231223"/>
    <lineage>
        <taxon>Eukaryota</taxon>
        <taxon>Metazoa</taxon>
        <taxon>Spiralia</taxon>
        <taxon>Lophotrochozoa</taxon>
        <taxon>Mollusca</taxon>
        <taxon>Gastropoda</taxon>
        <taxon>Heterobranchia</taxon>
        <taxon>Euthyneura</taxon>
        <taxon>Panpulmonata</taxon>
        <taxon>Sacoglossa</taxon>
        <taxon>Placobranchoidea</taxon>
        <taxon>Plakobranchidae</taxon>
        <taxon>Elysia</taxon>
    </lineage>
</organism>
<keyword evidence="1" id="KW-0732">Signal</keyword>
<evidence type="ECO:0000313" key="2">
    <source>
        <dbReference type="EMBL" id="KAK3762616.1"/>
    </source>
</evidence>
<reference evidence="2" key="1">
    <citation type="journal article" date="2023" name="G3 (Bethesda)">
        <title>A reference genome for the long-term kleptoplast-retaining sea slug Elysia crispata morphotype clarki.</title>
        <authorList>
            <person name="Eastman K.E."/>
            <person name="Pendleton A.L."/>
            <person name="Shaikh M.A."/>
            <person name="Suttiyut T."/>
            <person name="Ogas R."/>
            <person name="Tomko P."/>
            <person name="Gavelis G."/>
            <person name="Widhalm J.R."/>
            <person name="Wisecaver J.H."/>
        </authorList>
    </citation>
    <scope>NUCLEOTIDE SEQUENCE</scope>
    <source>
        <strain evidence="2">ECLA1</strain>
    </source>
</reference>
<evidence type="ECO:0000313" key="3">
    <source>
        <dbReference type="Proteomes" id="UP001283361"/>
    </source>
</evidence>
<comment type="caution">
    <text evidence="2">The sequence shown here is derived from an EMBL/GenBank/DDBJ whole genome shotgun (WGS) entry which is preliminary data.</text>
</comment>
<dbReference type="Proteomes" id="UP001283361">
    <property type="component" value="Unassembled WGS sequence"/>
</dbReference>
<dbReference type="EMBL" id="JAWDGP010004681">
    <property type="protein sequence ID" value="KAK3762616.1"/>
    <property type="molecule type" value="Genomic_DNA"/>
</dbReference>
<accession>A0AAE1D9T2</accession>